<name>A0A5A7Q593_STRAF</name>
<feature type="region of interest" description="Disordered" evidence="1">
    <location>
        <begin position="240"/>
        <end position="263"/>
    </location>
</feature>
<accession>A0A5A7Q593</accession>
<reference evidence="3" key="1">
    <citation type="journal article" date="2019" name="Curr. Biol.">
        <title>Genome Sequence of Striga asiatica Provides Insight into the Evolution of Plant Parasitism.</title>
        <authorList>
            <person name="Yoshida S."/>
            <person name="Kim S."/>
            <person name="Wafula E.K."/>
            <person name="Tanskanen J."/>
            <person name="Kim Y.M."/>
            <person name="Honaas L."/>
            <person name="Yang Z."/>
            <person name="Spallek T."/>
            <person name="Conn C.E."/>
            <person name="Ichihashi Y."/>
            <person name="Cheong K."/>
            <person name="Cui S."/>
            <person name="Der J.P."/>
            <person name="Gundlach H."/>
            <person name="Jiao Y."/>
            <person name="Hori C."/>
            <person name="Ishida J.K."/>
            <person name="Kasahara H."/>
            <person name="Kiba T."/>
            <person name="Kim M.S."/>
            <person name="Koo N."/>
            <person name="Laohavisit A."/>
            <person name="Lee Y.H."/>
            <person name="Lumba S."/>
            <person name="McCourt P."/>
            <person name="Mortimer J.C."/>
            <person name="Mutuku J.M."/>
            <person name="Nomura T."/>
            <person name="Sasaki-Sekimoto Y."/>
            <person name="Seto Y."/>
            <person name="Wang Y."/>
            <person name="Wakatake T."/>
            <person name="Sakakibara H."/>
            <person name="Demura T."/>
            <person name="Yamaguchi S."/>
            <person name="Yoneyama K."/>
            <person name="Manabe R.I."/>
            <person name="Nelson D.C."/>
            <person name="Schulman A.H."/>
            <person name="Timko M.P."/>
            <person name="dePamphilis C.W."/>
            <person name="Choi D."/>
            <person name="Shirasu K."/>
        </authorList>
    </citation>
    <scope>NUCLEOTIDE SEQUENCE [LARGE SCALE GENOMIC DNA]</scope>
    <source>
        <strain evidence="3">cv. UVA1</strain>
    </source>
</reference>
<feature type="region of interest" description="Disordered" evidence="1">
    <location>
        <begin position="1"/>
        <end position="82"/>
    </location>
</feature>
<protein>
    <submittedName>
        <fullName evidence="2">NAC domain containing protein 82</fullName>
    </submittedName>
</protein>
<evidence type="ECO:0000313" key="2">
    <source>
        <dbReference type="EMBL" id="GER40405.1"/>
    </source>
</evidence>
<evidence type="ECO:0000256" key="1">
    <source>
        <dbReference type="SAM" id="MobiDB-lite"/>
    </source>
</evidence>
<comment type="caution">
    <text evidence="2">The sequence shown here is derived from an EMBL/GenBank/DDBJ whole genome shotgun (WGS) entry which is preliminary data.</text>
</comment>
<feature type="non-terminal residue" evidence="2">
    <location>
        <position position="263"/>
    </location>
</feature>
<feature type="compositionally biased region" description="Polar residues" evidence="1">
    <location>
        <begin position="1"/>
        <end position="17"/>
    </location>
</feature>
<feature type="compositionally biased region" description="Polar residues" evidence="1">
    <location>
        <begin position="26"/>
        <end position="45"/>
    </location>
</feature>
<feature type="compositionally biased region" description="Polar residues" evidence="1">
    <location>
        <begin position="135"/>
        <end position="157"/>
    </location>
</feature>
<sequence>TSPSTKHSSATASTEYSFSGDEQPLAVTSSPSLQLLPMENSTSAGISEATPGILPSELPPSKASSPITVPSLENGASDDRNPHLHFEEQLIPTQHMADQANIGPIQIGPNPQVSQKTVLYQPTNTSPLLGLSNFGPIQSTSQNQDQPTSPHHFTLPSQPAMLTQHTTQPINPQPVTTNIPSLICIRGSRFTASDSHSIAEFGNDDPMQIPVARFRHRRPPPMSEASNPPQHRCAFIPQAATASGQSTPTVQETSAAKTLLQLK</sequence>
<keyword evidence="3" id="KW-1185">Reference proteome</keyword>
<dbReference type="Proteomes" id="UP000325081">
    <property type="component" value="Unassembled WGS sequence"/>
</dbReference>
<feature type="region of interest" description="Disordered" evidence="1">
    <location>
        <begin position="133"/>
        <end position="157"/>
    </location>
</feature>
<gene>
    <name evidence="2" type="ORF">STAS_17078</name>
</gene>
<feature type="non-terminal residue" evidence="2">
    <location>
        <position position="1"/>
    </location>
</feature>
<proteinExistence type="predicted"/>
<dbReference type="OrthoDB" id="929355at2759"/>
<organism evidence="2 3">
    <name type="scientific">Striga asiatica</name>
    <name type="common">Asiatic witchweed</name>
    <name type="synonym">Buchnera asiatica</name>
    <dbReference type="NCBI Taxonomy" id="4170"/>
    <lineage>
        <taxon>Eukaryota</taxon>
        <taxon>Viridiplantae</taxon>
        <taxon>Streptophyta</taxon>
        <taxon>Embryophyta</taxon>
        <taxon>Tracheophyta</taxon>
        <taxon>Spermatophyta</taxon>
        <taxon>Magnoliopsida</taxon>
        <taxon>eudicotyledons</taxon>
        <taxon>Gunneridae</taxon>
        <taxon>Pentapetalae</taxon>
        <taxon>asterids</taxon>
        <taxon>lamiids</taxon>
        <taxon>Lamiales</taxon>
        <taxon>Orobanchaceae</taxon>
        <taxon>Buchnereae</taxon>
        <taxon>Striga</taxon>
    </lineage>
</organism>
<dbReference type="AlphaFoldDB" id="A0A5A7Q593"/>
<evidence type="ECO:0000313" key="3">
    <source>
        <dbReference type="Proteomes" id="UP000325081"/>
    </source>
</evidence>
<dbReference type="EMBL" id="BKCP01005850">
    <property type="protein sequence ID" value="GER40405.1"/>
    <property type="molecule type" value="Genomic_DNA"/>
</dbReference>
<feature type="compositionally biased region" description="Polar residues" evidence="1">
    <location>
        <begin position="240"/>
        <end position="256"/>
    </location>
</feature>